<comment type="caution">
    <text evidence="2">The sequence shown here is derived from an EMBL/GenBank/DDBJ whole genome shotgun (WGS) entry which is preliminary data.</text>
</comment>
<keyword evidence="1" id="KW-0812">Transmembrane</keyword>
<keyword evidence="1" id="KW-1133">Transmembrane helix</keyword>
<dbReference type="GeneID" id="64592278"/>
<dbReference type="RefSeq" id="XP_041155679.1">
    <property type="nucleotide sequence ID" value="XM_041298514.1"/>
</dbReference>
<dbReference type="Proteomes" id="UP000719766">
    <property type="component" value="Unassembled WGS sequence"/>
</dbReference>
<dbReference type="OrthoDB" id="2669721at2759"/>
<reference evidence="2" key="1">
    <citation type="journal article" date="2020" name="New Phytol.">
        <title>Comparative genomics reveals dynamic genome evolution in host specialist ectomycorrhizal fungi.</title>
        <authorList>
            <person name="Lofgren L.A."/>
            <person name="Nguyen N.H."/>
            <person name="Vilgalys R."/>
            <person name="Ruytinx J."/>
            <person name="Liao H.L."/>
            <person name="Branco S."/>
            <person name="Kuo A."/>
            <person name="LaButti K."/>
            <person name="Lipzen A."/>
            <person name="Andreopoulos W."/>
            <person name="Pangilinan J."/>
            <person name="Riley R."/>
            <person name="Hundley H."/>
            <person name="Na H."/>
            <person name="Barry K."/>
            <person name="Grigoriev I.V."/>
            <person name="Stajich J.E."/>
            <person name="Kennedy P.G."/>
        </authorList>
    </citation>
    <scope>NUCLEOTIDE SEQUENCE</scope>
    <source>
        <strain evidence="2">S12</strain>
    </source>
</reference>
<name>A0A9P7AFT4_9AGAM</name>
<protein>
    <submittedName>
        <fullName evidence="2">Uncharacterized protein</fullName>
    </submittedName>
</protein>
<evidence type="ECO:0000256" key="1">
    <source>
        <dbReference type="SAM" id="Phobius"/>
    </source>
</evidence>
<evidence type="ECO:0000313" key="3">
    <source>
        <dbReference type="Proteomes" id="UP000719766"/>
    </source>
</evidence>
<organism evidence="2 3">
    <name type="scientific">Suillus plorans</name>
    <dbReference type="NCBI Taxonomy" id="116603"/>
    <lineage>
        <taxon>Eukaryota</taxon>
        <taxon>Fungi</taxon>
        <taxon>Dikarya</taxon>
        <taxon>Basidiomycota</taxon>
        <taxon>Agaricomycotina</taxon>
        <taxon>Agaricomycetes</taxon>
        <taxon>Agaricomycetidae</taxon>
        <taxon>Boletales</taxon>
        <taxon>Suillineae</taxon>
        <taxon>Suillaceae</taxon>
        <taxon>Suillus</taxon>
    </lineage>
</organism>
<gene>
    <name evidence="2" type="ORF">HD556DRAFT_1245179</name>
</gene>
<keyword evidence="1" id="KW-0472">Membrane</keyword>
<accession>A0A9P7AFT4</accession>
<evidence type="ECO:0000313" key="2">
    <source>
        <dbReference type="EMBL" id="KAG1788451.1"/>
    </source>
</evidence>
<feature type="transmembrane region" description="Helical" evidence="1">
    <location>
        <begin position="79"/>
        <end position="95"/>
    </location>
</feature>
<proteinExistence type="predicted"/>
<sequence length="401" mass="45884">MHFSGANMAALFTDLWCGTMKNYAPDDRAMWDWAVLVDDMWEEHGSAVAVCWPYLPGSFYNPPQNPAEKMNTHYKARKYITWLFGLAPALLYGILPHKYWVNFCKFTQALRIMSQYSITSAQLMDAFVKFTEWEGEFEEIYYQCLAHRLHFVRPCVHLSNHLALEASRVGSPICSSQWTIERTDVEFDLRQPKLPYACLTQVCLLCCQTNAIKSMFPHFDPPDVLAPQYSLDIGNGYVLLRAHDKRSHHAASPAEAAAMADFLGHEAPKFFHWACLRLPNGQISRSAWKERDRPVEHSRSARNIKAKFLNRLQGPEWHFKNIAVVSVYSPPDAALLELSFGTVWSCKHQGEHGLHVVEIEQIQAVVTVIPHQPTLPSGVTEDRFFCRGESWFGCFNNWSIS</sequence>
<dbReference type="AlphaFoldDB" id="A0A9P7AFT4"/>
<dbReference type="EMBL" id="JABBWE010000068">
    <property type="protein sequence ID" value="KAG1788451.1"/>
    <property type="molecule type" value="Genomic_DNA"/>
</dbReference>
<keyword evidence="3" id="KW-1185">Reference proteome</keyword>